<evidence type="ECO:0000313" key="3">
    <source>
        <dbReference type="EMBL" id="CDW94370.1"/>
    </source>
</evidence>
<keyword evidence="4" id="KW-1185">Reference proteome</keyword>
<sequence>MAVPLTGPHQREADAASERADELAAKNKQLEQELLTKDQEIASLQHKLSVAEGDLDKLESKLHEHKSAREEHESNATNSESLQRKAHSLHTCCDRLTSRPSTLSDRWQRLSAKWRSGKKSTKRPKSATCDGDESDRDDQEFQDAWQEQHQTQSSDNSEPSGGEDDDGVVGMVHSLSQRTLALIAPLPIHDLLATLVGIWAHALLILLASTAVPVAVSDAGDGETAYDVFVDAQADLKPNVDEPAVHQHAQVTCQALSCSE</sequence>
<dbReference type="InterPro" id="IPR000533">
    <property type="entry name" value="Tropomyosin"/>
</dbReference>
<name>A0A0F7S1D5_9BASI</name>
<organism evidence="3 4">
    <name type="scientific">Sporisorium scitamineum</name>
    <dbReference type="NCBI Taxonomy" id="49012"/>
    <lineage>
        <taxon>Eukaryota</taxon>
        <taxon>Fungi</taxon>
        <taxon>Dikarya</taxon>
        <taxon>Basidiomycota</taxon>
        <taxon>Ustilaginomycotina</taxon>
        <taxon>Ustilaginomycetes</taxon>
        <taxon>Ustilaginales</taxon>
        <taxon>Ustilaginaceae</taxon>
        <taxon>Sporisorium</taxon>
    </lineage>
</organism>
<evidence type="ECO:0000256" key="1">
    <source>
        <dbReference type="ARBA" id="ARBA00023054"/>
    </source>
</evidence>
<evidence type="ECO:0000313" key="4">
    <source>
        <dbReference type="Proteomes" id="UP000242770"/>
    </source>
</evidence>
<feature type="region of interest" description="Disordered" evidence="2">
    <location>
        <begin position="1"/>
        <end position="25"/>
    </location>
</feature>
<feature type="compositionally biased region" description="Acidic residues" evidence="2">
    <location>
        <begin position="130"/>
        <end position="141"/>
    </location>
</feature>
<proteinExistence type="predicted"/>
<dbReference type="SUPFAM" id="SSF57997">
    <property type="entry name" value="Tropomyosin"/>
    <property type="match status" value="1"/>
</dbReference>
<keyword evidence="1" id="KW-0175">Coiled coil</keyword>
<dbReference type="EMBL" id="CCFA01000192">
    <property type="protein sequence ID" value="CDW94370.1"/>
    <property type="molecule type" value="Genomic_DNA"/>
</dbReference>
<accession>A0A0F7S1D5</accession>
<protein>
    <submittedName>
        <fullName evidence="3">Uncharacterized protein</fullName>
    </submittedName>
</protein>
<gene>
    <name evidence="3" type="primary">SSCI02910.1</name>
</gene>
<evidence type="ECO:0000256" key="2">
    <source>
        <dbReference type="SAM" id="MobiDB-lite"/>
    </source>
</evidence>
<feature type="compositionally biased region" description="Basic and acidic residues" evidence="2">
    <location>
        <begin position="9"/>
        <end position="25"/>
    </location>
</feature>
<dbReference type="AlphaFoldDB" id="A0A0F7S1D5"/>
<dbReference type="STRING" id="49012.A0A0F7S1D5"/>
<feature type="region of interest" description="Disordered" evidence="2">
    <location>
        <begin position="113"/>
        <end position="169"/>
    </location>
</feature>
<dbReference type="Gene3D" id="1.20.5.340">
    <property type="match status" value="1"/>
</dbReference>
<feature type="compositionally biased region" description="Basic residues" evidence="2">
    <location>
        <begin position="115"/>
        <end position="125"/>
    </location>
</feature>
<feature type="compositionally biased region" description="Basic and acidic residues" evidence="2">
    <location>
        <begin position="59"/>
        <end position="74"/>
    </location>
</feature>
<feature type="region of interest" description="Disordered" evidence="2">
    <location>
        <begin position="59"/>
        <end position="86"/>
    </location>
</feature>
<dbReference type="Proteomes" id="UP000242770">
    <property type="component" value="Unassembled WGS sequence"/>
</dbReference>
<reference evidence="4" key="1">
    <citation type="submission" date="2014-06" db="EMBL/GenBank/DDBJ databases">
        <authorList>
            <person name="Berkman P.J."/>
        </authorList>
    </citation>
    <scope>NUCLEOTIDE SEQUENCE [LARGE SCALE GENOMIC DNA]</scope>
</reference>
<dbReference type="Pfam" id="PF00261">
    <property type="entry name" value="Tropomyosin"/>
    <property type="match status" value="1"/>
</dbReference>